<reference evidence="1 2" key="1">
    <citation type="submission" date="2018-10" db="EMBL/GenBank/DDBJ databases">
        <title>The genome of Streptomyces dangxiongensis Z022.</title>
        <authorList>
            <person name="Zhang B."/>
        </authorList>
    </citation>
    <scope>NUCLEOTIDE SEQUENCE [LARGE SCALE GENOMIC DNA]</scope>
    <source>
        <strain evidence="1 2">Z022</strain>
    </source>
</reference>
<organism evidence="1 2">
    <name type="scientific">Streptomyces dangxiongensis</name>
    <dbReference type="NCBI Taxonomy" id="1442032"/>
    <lineage>
        <taxon>Bacteria</taxon>
        <taxon>Bacillati</taxon>
        <taxon>Actinomycetota</taxon>
        <taxon>Actinomycetes</taxon>
        <taxon>Kitasatosporales</taxon>
        <taxon>Streptomycetaceae</taxon>
        <taxon>Streptomyces</taxon>
    </lineage>
</organism>
<sequence length="72" mass="8395">MRSRVWLFRRPGRVGTVDRRDGPRRSYGRRVDCVRTAAAAGRARSHSDLRRLVNGVIWRFRTGGPCRDMPER</sequence>
<protein>
    <recommendedName>
        <fullName evidence="3">Transposase</fullName>
    </recommendedName>
</protein>
<dbReference type="KEGG" id="sdd:D9753_03740"/>
<dbReference type="AlphaFoldDB" id="A0A3G2J7H7"/>
<name>A0A3G2J7H7_9ACTN</name>
<dbReference type="EMBL" id="CP033073">
    <property type="protein sequence ID" value="AYN38198.1"/>
    <property type="molecule type" value="Genomic_DNA"/>
</dbReference>
<dbReference type="OrthoDB" id="4546548at2"/>
<proteinExistence type="predicted"/>
<keyword evidence="2" id="KW-1185">Reference proteome</keyword>
<evidence type="ECO:0000313" key="2">
    <source>
        <dbReference type="Proteomes" id="UP000268329"/>
    </source>
</evidence>
<gene>
    <name evidence="1" type="ORF">D9753_03740</name>
</gene>
<accession>A0A3G2J7H7</accession>
<dbReference type="Proteomes" id="UP000268329">
    <property type="component" value="Chromosome"/>
</dbReference>
<evidence type="ECO:0000313" key="1">
    <source>
        <dbReference type="EMBL" id="AYN38198.1"/>
    </source>
</evidence>
<evidence type="ECO:0008006" key="3">
    <source>
        <dbReference type="Google" id="ProtNLM"/>
    </source>
</evidence>